<keyword evidence="3" id="KW-1185">Reference proteome</keyword>
<dbReference type="SUPFAM" id="SSF56112">
    <property type="entry name" value="Protein kinase-like (PK-like)"/>
    <property type="match status" value="1"/>
</dbReference>
<dbReference type="EMBL" id="KI669464">
    <property type="protein sequence ID" value="OCF56704.1"/>
    <property type="molecule type" value="Genomic_DNA"/>
</dbReference>
<proteinExistence type="predicted"/>
<feature type="domain" description="Aminoglycoside phosphotransferase" evidence="1">
    <location>
        <begin position="72"/>
        <end position="286"/>
    </location>
</feature>
<name>A0A1B9IMW2_9TREE</name>
<dbReference type="Proteomes" id="UP000092583">
    <property type="component" value="Unassembled WGS sequence"/>
</dbReference>
<dbReference type="AlphaFoldDB" id="A0A1B9IMW2"/>
<dbReference type="InterPro" id="IPR011009">
    <property type="entry name" value="Kinase-like_dom_sf"/>
</dbReference>
<protein>
    <recommendedName>
        <fullName evidence="1">Aminoglycoside phosphotransferase domain-containing protein</fullName>
    </recommendedName>
</protein>
<accession>A0A1B9IMW2</accession>
<evidence type="ECO:0000259" key="1">
    <source>
        <dbReference type="Pfam" id="PF01636"/>
    </source>
</evidence>
<dbReference type="Pfam" id="PF01636">
    <property type="entry name" value="APH"/>
    <property type="match status" value="1"/>
</dbReference>
<gene>
    <name evidence="2" type="ORF">L486_05558</name>
</gene>
<evidence type="ECO:0000313" key="2">
    <source>
        <dbReference type="EMBL" id="OCF56704.1"/>
    </source>
</evidence>
<dbReference type="PANTHER" id="PTHR21310">
    <property type="entry name" value="AMINOGLYCOSIDE PHOSPHOTRANSFERASE-RELATED-RELATED"/>
    <property type="match status" value="1"/>
</dbReference>
<reference evidence="3" key="2">
    <citation type="submission" date="2013-12" db="EMBL/GenBank/DDBJ databases">
        <title>Evolution of pathogenesis and genome organization in the Tremellales.</title>
        <authorList>
            <person name="Cuomo C."/>
            <person name="Litvintseva A."/>
            <person name="Heitman J."/>
            <person name="Chen Y."/>
            <person name="Sun S."/>
            <person name="Springer D."/>
            <person name="Dromer F."/>
            <person name="Young S."/>
            <person name="Zeng Q."/>
            <person name="Chapman S."/>
            <person name="Gujja S."/>
            <person name="Saif S."/>
            <person name="Birren B."/>
        </authorList>
    </citation>
    <scope>NUCLEOTIDE SEQUENCE [LARGE SCALE GENOMIC DNA]</scope>
    <source>
        <strain evidence="3">CBS 10435</strain>
    </source>
</reference>
<dbReference type="STRING" id="1331196.A0A1B9IMW2"/>
<dbReference type="InterPro" id="IPR051678">
    <property type="entry name" value="AGP_Transferase"/>
</dbReference>
<reference evidence="2 3" key="1">
    <citation type="submission" date="2013-07" db="EMBL/GenBank/DDBJ databases">
        <title>The Genome Sequence of Kwoniella mangroviensis CBS10435.</title>
        <authorList>
            <consortium name="The Broad Institute Genome Sequencing Platform"/>
            <person name="Cuomo C."/>
            <person name="Litvintseva A."/>
            <person name="Chen Y."/>
            <person name="Heitman J."/>
            <person name="Sun S."/>
            <person name="Springer D."/>
            <person name="Dromer F."/>
            <person name="Young S.K."/>
            <person name="Zeng Q."/>
            <person name="Gargeya S."/>
            <person name="Fitzgerald M."/>
            <person name="Abouelleil A."/>
            <person name="Alvarado L."/>
            <person name="Berlin A.M."/>
            <person name="Chapman S.B."/>
            <person name="Dewar J."/>
            <person name="Goldberg J."/>
            <person name="Griggs A."/>
            <person name="Gujja S."/>
            <person name="Hansen M."/>
            <person name="Howarth C."/>
            <person name="Imamovic A."/>
            <person name="Larimer J."/>
            <person name="McCowan C."/>
            <person name="Murphy C."/>
            <person name="Pearson M."/>
            <person name="Priest M."/>
            <person name="Roberts A."/>
            <person name="Saif S."/>
            <person name="Shea T."/>
            <person name="Sykes S."/>
            <person name="Wortman J."/>
            <person name="Nusbaum C."/>
            <person name="Birren B."/>
        </authorList>
    </citation>
    <scope>NUCLEOTIDE SEQUENCE [LARGE SCALE GENOMIC DNA]</scope>
    <source>
        <strain evidence="2 3">CBS 10435</strain>
    </source>
</reference>
<evidence type="ECO:0000313" key="3">
    <source>
        <dbReference type="Proteomes" id="UP000092583"/>
    </source>
</evidence>
<dbReference type="PANTHER" id="PTHR21310:SF15">
    <property type="entry name" value="AMINOGLYCOSIDE PHOSPHOTRANSFERASE DOMAIN-CONTAINING PROTEIN"/>
    <property type="match status" value="1"/>
</dbReference>
<dbReference type="InterPro" id="IPR002575">
    <property type="entry name" value="Aminoglycoside_PTrfase"/>
</dbReference>
<dbReference type="OrthoDB" id="2561803at2759"/>
<sequence>MHTYKDIILGDFKQLRPSSNCTLHLPEDYEALQKSKWYAAYNVHFLMEFDDGIKWLIRVRQNQGHRLPSQITEPVIQSEVATLQVLRDYGIPVPEAYLPGYMRLKGERNETTLDYFFLSFMEGTPMDIPRSGHLGEITLPDDQLQHFIEEYAKTEIQLRNLRLPFKKIGCIYPAEHDGMLVGPIVSRGSFMNPTPPYFMGPFDTLKDMYLAKIDSALRYISLNALQGQNPVDAYLWHLELRELVSHSKVLCEVPEQLFIKHDDKKGDEMMVNSEGKVIGVIDWEWAYVTTESDAFSTPWLFNRTLTYVREGSNSLTHPEELLVQQYETMGYSDLADCVRDGRLYLRLDRIGYYDSAYKKSGFREVFGDDVPSDLTPPEHDVDWRVFSMKRYQKDEGLKDVMNRFGWTLERAEEEAERMH</sequence>
<organism evidence="2 3">
    <name type="scientific">Kwoniella mangroviensis CBS 10435</name>
    <dbReference type="NCBI Taxonomy" id="1331196"/>
    <lineage>
        <taxon>Eukaryota</taxon>
        <taxon>Fungi</taxon>
        <taxon>Dikarya</taxon>
        <taxon>Basidiomycota</taxon>
        <taxon>Agaricomycotina</taxon>
        <taxon>Tremellomycetes</taxon>
        <taxon>Tremellales</taxon>
        <taxon>Cryptococcaceae</taxon>
        <taxon>Kwoniella</taxon>
    </lineage>
</organism>